<accession>A0A6H0XQ72</accession>
<dbReference type="OrthoDB" id="1925287at2759"/>
<dbReference type="GO" id="GO:0160107">
    <property type="term" value="F:tRNA (adenine(58)-N1)-methyltransferase activity"/>
    <property type="evidence" value="ECO:0007669"/>
    <property type="project" value="UniProtKB-EC"/>
</dbReference>
<keyword evidence="10" id="KW-0175">Coiled coil</keyword>
<keyword evidence="14" id="KW-1185">Reference proteome</keyword>
<dbReference type="GO" id="GO:0005634">
    <property type="term" value="C:nucleus"/>
    <property type="evidence" value="ECO:0007669"/>
    <property type="project" value="UniProtKB-SubCell"/>
</dbReference>
<name>A0A6H0XQ72_9PEZI</name>
<dbReference type="Gene3D" id="3.40.50.150">
    <property type="entry name" value="Vaccinia Virus protein VP39"/>
    <property type="match status" value="1"/>
</dbReference>
<dbReference type="GO" id="GO:0030488">
    <property type="term" value="P:tRNA methylation"/>
    <property type="evidence" value="ECO:0007669"/>
    <property type="project" value="InterPro"/>
</dbReference>
<dbReference type="PANTHER" id="PTHR12133">
    <property type="entry name" value="TRNA (ADENINE(58)-N(1))-METHYLTRANSFERASE"/>
    <property type="match status" value="1"/>
</dbReference>
<protein>
    <recommendedName>
        <fullName evidence="3">tRNA (adenine(58)-N(1))-methyltransferase catalytic subunit TRM61</fullName>
        <ecNumber evidence="2">2.1.1.220</ecNumber>
    </recommendedName>
    <alternativeName>
        <fullName evidence="9">tRNA(m1A58)-methyltransferase subunit TRM61</fullName>
    </alternativeName>
</protein>
<dbReference type="InterPro" id="IPR029063">
    <property type="entry name" value="SAM-dependent_MTases_sf"/>
</dbReference>
<dbReference type="InterPro" id="IPR014816">
    <property type="entry name" value="tRNA_MeTrfase_Gcd14"/>
</dbReference>
<evidence type="ECO:0000256" key="3">
    <source>
        <dbReference type="ARBA" id="ARBA00015963"/>
    </source>
</evidence>
<evidence type="ECO:0000256" key="6">
    <source>
        <dbReference type="ARBA" id="ARBA00022691"/>
    </source>
</evidence>
<dbReference type="PROSITE" id="PS51620">
    <property type="entry name" value="SAM_TRM61"/>
    <property type="match status" value="1"/>
</dbReference>
<reference evidence="13 14" key="1">
    <citation type="journal article" date="2016" name="Sci. Rep.">
        <title>Peltaster fructicola genome reveals evolution from an invasive phytopathogen to an ectophytic parasite.</title>
        <authorList>
            <person name="Xu C."/>
            <person name="Chen H."/>
            <person name="Gleason M.L."/>
            <person name="Xu J.R."/>
            <person name="Liu H."/>
            <person name="Zhang R."/>
            <person name="Sun G."/>
        </authorList>
    </citation>
    <scope>NUCLEOTIDE SEQUENCE [LARGE SCALE GENOMIC DNA]</scope>
    <source>
        <strain evidence="13 14">LNHT1506</strain>
    </source>
</reference>
<evidence type="ECO:0000256" key="8">
    <source>
        <dbReference type="ARBA" id="ARBA00023242"/>
    </source>
</evidence>
<dbReference type="AlphaFoldDB" id="A0A6H0XQ72"/>
<gene>
    <name evidence="13" type="ORF">AMS68_002305</name>
</gene>
<evidence type="ECO:0000313" key="13">
    <source>
        <dbReference type="EMBL" id="QIW96787.1"/>
    </source>
</evidence>
<keyword evidence="4" id="KW-0489">Methyltransferase</keyword>
<evidence type="ECO:0000256" key="7">
    <source>
        <dbReference type="ARBA" id="ARBA00022694"/>
    </source>
</evidence>
<evidence type="ECO:0000256" key="10">
    <source>
        <dbReference type="SAM" id="Coils"/>
    </source>
</evidence>
<feature type="coiled-coil region" evidence="10">
    <location>
        <begin position="379"/>
        <end position="406"/>
    </location>
</feature>
<dbReference type="InterPro" id="IPR049470">
    <property type="entry name" value="TRM61_C"/>
</dbReference>
<dbReference type="EMBL" id="CP051140">
    <property type="protein sequence ID" value="QIW96787.1"/>
    <property type="molecule type" value="Genomic_DNA"/>
</dbReference>
<evidence type="ECO:0000256" key="1">
    <source>
        <dbReference type="ARBA" id="ARBA00004123"/>
    </source>
</evidence>
<keyword evidence="7" id="KW-0819">tRNA processing</keyword>
<dbReference type="Pfam" id="PF08704">
    <property type="entry name" value="GCD14"/>
    <property type="match status" value="1"/>
</dbReference>
<evidence type="ECO:0000259" key="12">
    <source>
        <dbReference type="Pfam" id="PF08704"/>
    </source>
</evidence>
<feature type="region of interest" description="Disordered" evidence="11">
    <location>
        <begin position="76"/>
        <end position="116"/>
    </location>
</feature>
<dbReference type="GO" id="GO:0031515">
    <property type="term" value="C:tRNA (m1A) methyltransferase complex"/>
    <property type="evidence" value="ECO:0007669"/>
    <property type="project" value="InterPro"/>
</dbReference>
<dbReference type="EC" id="2.1.1.220" evidence="2"/>
<evidence type="ECO:0000256" key="4">
    <source>
        <dbReference type="ARBA" id="ARBA00022603"/>
    </source>
</evidence>
<dbReference type="SUPFAM" id="SSF53335">
    <property type="entry name" value="S-adenosyl-L-methionine-dependent methyltransferases"/>
    <property type="match status" value="1"/>
</dbReference>
<organism evidence="13 14">
    <name type="scientific">Peltaster fructicola</name>
    <dbReference type="NCBI Taxonomy" id="286661"/>
    <lineage>
        <taxon>Eukaryota</taxon>
        <taxon>Fungi</taxon>
        <taxon>Dikarya</taxon>
        <taxon>Ascomycota</taxon>
        <taxon>Pezizomycotina</taxon>
        <taxon>Dothideomycetes</taxon>
        <taxon>Dothideomycetes incertae sedis</taxon>
        <taxon>Peltaster</taxon>
    </lineage>
</organism>
<feature type="compositionally biased region" description="Low complexity" evidence="11">
    <location>
        <begin position="92"/>
        <end position="102"/>
    </location>
</feature>
<keyword evidence="6" id="KW-0949">S-adenosyl-L-methionine</keyword>
<evidence type="ECO:0000313" key="14">
    <source>
        <dbReference type="Proteomes" id="UP000503462"/>
    </source>
</evidence>
<evidence type="ECO:0000256" key="11">
    <source>
        <dbReference type="SAM" id="MobiDB-lite"/>
    </source>
</evidence>
<keyword evidence="8" id="KW-0539">Nucleus</keyword>
<comment type="subcellular location">
    <subcellularLocation>
        <location evidence="1">Nucleus</location>
    </subcellularLocation>
</comment>
<keyword evidence="5" id="KW-0808">Transferase</keyword>
<evidence type="ECO:0000256" key="9">
    <source>
        <dbReference type="ARBA" id="ARBA00033309"/>
    </source>
</evidence>
<dbReference type="PANTHER" id="PTHR12133:SF2">
    <property type="entry name" value="TRNA (ADENINE(58)-N(1))-METHYLTRANSFERASE CATALYTIC SUBUNIT TRMT61A"/>
    <property type="match status" value="1"/>
</dbReference>
<dbReference type="Gene3D" id="3.10.330.20">
    <property type="match status" value="1"/>
</dbReference>
<sequence>MARSSFLYTPATAADGSLAILHLQRDTLQPVQLKSTADDGYAEGAVINTRFGSYPHSTLIGAPWGSQIRASKVDTGTRGRRGQHALSTVDNAQQSTTTAETASLKRKPDTLNGIDEPTLKKQKLGAVDGMKPPVEAGSGFTHLLQPTPESWTSSLDHRTQVVYVPDYSYILSRLAVKPGDALIEAGAGSGSFTHAAARAVYNGYPSAGESKGKVYSFEYHEPRVQTLRHELQGHGLESIVELTHRDVCGEGFAVPMTSNADVTAIFLDLPAPWDALKHLARDAPNSPLSRDGPVHICTFSPCIEQVSLAVSALRSAGWTDITMVEVANRRLEVRRERTGFKEEGLRGVHAVASSVDESLQRLRDVEFKLKQFQGSAGGSKSIQSKAERLEENKRAAEQRKLYKEGNLIHRTEAEVKSHTSYLVFAILPREWTEQDEQDCTVQYA</sequence>
<feature type="domain" description="tRNA (adenine(58)-N(1))-methyltransferase catalytic subunit TRM61 C-terminal" evidence="12">
    <location>
        <begin position="139"/>
        <end position="426"/>
    </location>
</feature>
<evidence type="ECO:0000256" key="2">
    <source>
        <dbReference type="ARBA" id="ARBA00012796"/>
    </source>
</evidence>
<proteinExistence type="predicted"/>
<dbReference type="Proteomes" id="UP000503462">
    <property type="component" value="Chromosome 2"/>
</dbReference>
<evidence type="ECO:0000256" key="5">
    <source>
        <dbReference type="ARBA" id="ARBA00022679"/>
    </source>
</evidence>